<dbReference type="PANTHER" id="PTHR42852">
    <property type="entry name" value="THIOL:DISULFIDE INTERCHANGE PROTEIN DSBE"/>
    <property type="match status" value="1"/>
</dbReference>
<dbReference type="InterPro" id="IPR050553">
    <property type="entry name" value="Thioredoxin_ResA/DsbE_sf"/>
</dbReference>
<keyword evidence="1" id="KW-0732">Signal</keyword>
<evidence type="ECO:0000256" key="1">
    <source>
        <dbReference type="SAM" id="SignalP"/>
    </source>
</evidence>
<evidence type="ECO:0000313" key="4">
    <source>
        <dbReference type="Proteomes" id="UP000611629"/>
    </source>
</evidence>
<organism evidence="3 4">
    <name type="scientific">Sedimentibacter hydroxybenzoicus DSM 7310</name>
    <dbReference type="NCBI Taxonomy" id="1123245"/>
    <lineage>
        <taxon>Bacteria</taxon>
        <taxon>Bacillati</taxon>
        <taxon>Bacillota</taxon>
        <taxon>Tissierellia</taxon>
        <taxon>Sedimentibacter</taxon>
    </lineage>
</organism>
<sequence length="179" mass="20296">MKKILILIMAILLVGCSNPIIPDNEDNENPNESENIEKEVEKEAIMAPDFQLESLDGSTIKLSEVIKDKNVILNFWATWCGFCVVEMPDLEKLQEAHADDLLVLTINVGETKEKVQKFVEENNLNLTVVLDEEMKVNNNYGVRSYPTTIAINKKGEAIGGYVGMLTYEQMEQLYGYFEE</sequence>
<keyword evidence="4" id="KW-1185">Reference proteome</keyword>
<dbReference type="SUPFAM" id="SSF52833">
    <property type="entry name" value="Thioredoxin-like"/>
    <property type="match status" value="1"/>
</dbReference>
<dbReference type="PROSITE" id="PS51352">
    <property type="entry name" value="THIOREDOXIN_2"/>
    <property type="match status" value="1"/>
</dbReference>
<dbReference type="PROSITE" id="PS51257">
    <property type="entry name" value="PROKAR_LIPOPROTEIN"/>
    <property type="match status" value="1"/>
</dbReference>
<dbReference type="RefSeq" id="WP_179238407.1">
    <property type="nucleotide sequence ID" value="NZ_JACBNQ010000012.1"/>
</dbReference>
<accession>A0A974BK06</accession>
<dbReference type="Gene3D" id="3.40.30.10">
    <property type="entry name" value="Glutaredoxin"/>
    <property type="match status" value="1"/>
</dbReference>
<dbReference type="AlphaFoldDB" id="A0A974BK06"/>
<dbReference type="InterPro" id="IPR013766">
    <property type="entry name" value="Thioredoxin_domain"/>
</dbReference>
<name>A0A974BK06_SEDHY</name>
<feature type="domain" description="Thioredoxin" evidence="2">
    <location>
        <begin position="41"/>
        <end position="179"/>
    </location>
</feature>
<dbReference type="EMBL" id="JACBNQ010000012">
    <property type="protein sequence ID" value="NYB74700.1"/>
    <property type="molecule type" value="Genomic_DNA"/>
</dbReference>
<feature type="chain" id="PRO_5038099456" evidence="1">
    <location>
        <begin position="23"/>
        <end position="179"/>
    </location>
</feature>
<evidence type="ECO:0000259" key="2">
    <source>
        <dbReference type="PROSITE" id="PS51352"/>
    </source>
</evidence>
<dbReference type="InterPro" id="IPR036249">
    <property type="entry name" value="Thioredoxin-like_sf"/>
</dbReference>
<feature type="signal peptide" evidence="1">
    <location>
        <begin position="1"/>
        <end position="22"/>
    </location>
</feature>
<dbReference type="Pfam" id="PF00578">
    <property type="entry name" value="AhpC-TSA"/>
    <property type="match status" value="1"/>
</dbReference>
<comment type="caution">
    <text evidence="3">The sequence shown here is derived from an EMBL/GenBank/DDBJ whole genome shotgun (WGS) entry which is preliminary data.</text>
</comment>
<reference evidence="3" key="1">
    <citation type="submission" date="2020-07" db="EMBL/GenBank/DDBJ databases">
        <title>Genomic analysis of a strain of Sedimentibacter Hydroxybenzoicus DSM7310.</title>
        <authorList>
            <person name="Ma S."/>
        </authorList>
    </citation>
    <scope>NUCLEOTIDE SEQUENCE</scope>
    <source>
        <strain evidence="3">DSM 7310</strain>
    </source>
</reference>
<dbReference type="CDD" id="cd02966">
    <property type="entry name" value="TlpA_like_family"/>
    <property type="match status" value="1"/>
</dbReference>
<protein>
    <submittedName>
        <fullName evidence="3">TlpA family protein disulfide reductase</fullName>
    </submittedName>
</protein>
<dbReference type="Proteomes" id="UP000611629">
    <property type="component" value="Unassembled WGS sequence"/>
</dbReference>
<gene>
    <name evidence="3" type="ORF">HZF24_11185</name>
</gene>
<dbReference type="GO" id="GO:0016209">
    <property type="term" value="F:antioxidant activity"/>
    <property type="evidence" value="ECO:0007669"/>
    <property type="project" value="InterPro"/>
</dbReference>
<dbReference type="InterPro" id="IPR000866">
    <property type="entry name" value="AhpC/TSA"/>
</dbReference>
<evidence type="ECO:0000313" key="3">
    <source>
        <dbReference type="EMBL" id="NYB74700.1"/>
    </source>
</evidence>
<proteinExistence type="predicted"/>
<dbReference type="PANTHER" id="PTHR42852:SF1">
    <property type="entry name" value="THIOREDOXIN-LIKE PROTEIN YNEN"/>
    <property type="match status" value="1"/>
</dbReference>
<dbReference type="GO" id="GO:0016491">
    <property type="term" value="F:oxidoreductase activity"/>
    <property type="evidence" value="ECO:0007669"/>
    <property type="project" value="InterPro"/>
</dbReference>